<comment type="similarity">
    <text evidence="1">Belongs to the transferase hexapeptide repeat family.</text>
</comment>
<dbReference type="Gene3D" id="2.160.10.10">
    <property type="entry name" value="Hexapeptide repeat proteins"/>
    <property type="match status" value="1"/>
</dbReference>
<dbReference type="InterPro" id="IPR050179">
    <property type="entry name" value="Trans_hexapeptide_repeat"/>
</dbReference>
<dbReference type="EMBL" id="FUYC01000015">
    <property type="protein sequence ID" value="SKA92120.1"/>
    <property type="molecule type" value="Genomic_DNA"/>
</dbReference>
<keyword evidence="2" id="KW-0012">Acyltransferase</keyword>
<proteinExistence type="inferred from homology"/>
<accession>A0A1T4XRE3</accession>
<dbReference type="Pfam" id="PF00132">
    <property type="entry name" value="Hexapep"/>
    <property type="match status" value="1"/>
</dbReference>
<evidence type="ECO:0000256" key="1">
    <source>
        <dbReference type="ARBA" id="ARBA00007274"/>
    </source>
</evidence>
<dbReference type="OrthoDB" id="5317322at2"/>
<dbReference type="InterPro" id="IPR001451">
    <property type="entry name" value="Hexapep"/>
</dbReference>
<dbReference type="RefSeq" id="WP_078717930.1">
    <property type="nucleotide sequence ID" value="NZ_FUYC01000015.1"/>
</dbReference>
<keyword evidence="3" id="KW-1185">Reference proteome</keyword>
<dbReference type="SUPFAM" id="SSF51161">
    <property type="entry name" value="Trimeric LpxA-like enzymes"/>
    <property type="match status" value="1"/>
</dbReference>
<dbReference type="PANTHER" id="PTHR43300:SF11">
    <property type="entry name" value="ACETYLTRANSFERASE RV3034C-RELATED"/>
    <property type="match status" value="1"/>
</dbReference>
<keyword evidence="2" id="KW-0808">Transferase</keyword>
<dbReference type="GO" id="GO:0016746">
    <property type="term" value="F:acyltransferase activity"/>
    <property type="evidence" value="ECO:0007669"/>
    <property type="project" value="UniProtKB-KW"/>
</dbReference>
<protein>
    <submittedName>
        <fullName evidence="2">UDP-3-O-[3-hydroxymyristoyl] glucosamine N-acyltransferase</fullName>
    </submittedName>
</protein>
<gene>
    <name evidence="2" type="ORF">SAMN02745704_02385</name>
</gene>
<dbReference type="AlphaFoldDB" id="A0A1T4XRE3"/>
<organism evidence="2 3">
    <name type="scientific">Paucidesulfovibrio gracilis DSM 16080</name>
    <dbReference type="NCBI Taxonomy" id="1121449"/>
    <lineage>
        <taxon>Bacteria</taxon>
        <taxon>Pseudomonadati</taxon>
        <taxon>Thermodesulfobacteriota</taxon>
        <taxon>Desulfovibrionia</taxon>
        <taxon>Desulfovibrionales</taxon>
        <taxon>Desulfovibrionaceae</taxon>
        <taxon>Paucidesulfovibrio</taxon>
    </lineage>
</organism>
<reference evidence="2 3" key="1">
    <citation type="submission" date="2017-02" db="EMBL/GenBank/DDBJ databases">
        <authorList>
            <person name="Peterson S.W."/>
        </authorList>
    </citation>
    <scope>NUCLEOTIDE SEQUENCE [LARGE SCALE GENOMIC DNA]</scope>
    <source>
        <strain evidence="2 3">DSM 16080</strain>
    </source>
</reference>
<dbReference type="InterPro" id="IPR011004">
    <property type="entry name" value="Trimer_LpxA-like_sf"/>
</dbReference>
<evidence type="ECO:0000313" key="2">
    <source>
        <dbReference type="EMBL" id="SKA92120.1"/>
    </source>
</evidence>
<dbReference type="Proteomes" id="UP000190027">
    <property type="component" value="Unassembled WGS sequence"/>
</dbReference>
<sequence>MIAEMLSRLSGYSGTYQLYGESAFADTVRTGLPWSDMPNAACFAGNRKYLYRALENDNIRTIFLSSQVVVADKALKEISASRGVVLSSKAEELFYLVHNAPLHRVSGAADVFVEPFVHPTAEIHETAVLAKNVHIAEHVTVGPYAVLHDNTVVGAGTRIGSHVVVGEDGLFPRIIQGKKTHIVHFGGVRIGKDVRIQAQSTVASAVYHGGFTVVGDECHLGFGVSIGHDACVGDRCTLSSKALIAGRTQVSSDCWIGAGALVSNSLHLGEAASVKIGAVVVSDVADGKDVSGNFAVDHKLNIARMVKKK</sequence>
<name>A0A1T4XRE3_9BACT</name>
<dbReference type="PANTHER" id="PTHR43300">
    <property type="entry name" value="ACETYLTRANSFERASE"/>
    <property type="match status" value="1"/>
</dbReference>
<evidence type="ECO:0000313" key="3">
    <source>
        <dbReference type="Proteomes" id="UP000190027"/>
    </source>
</evidence>
<dbReference type="STRING" id="1121449.SAMN02745704_02385"/>